<proteinExistence type="predicted"/>
<organism evidence="7 8">
    <name type="scientific">Thioalkalivibrio sulfidiphilus (strain HL-EbGR7)</name>
    <dbReference type="NCBI Taxonomy" id="396588"/>
    <lineage>
        <taxon>Bacteria</taxon>
        <taxon>Pseudomonadati</taxon>
        <taxon>Pseudomonadota</taxon>
        <taxon>Gammaproteobacteria</taxon>
        <taxon>Chromatiales</taxon>
        <taxon>Ectothiorhodospiraceae</taxon>
        <taxon>Thioalkalivibrio</taxon>
    </lineage>
</organism>
<dbReference type="Proteomes" id="UP000002383">
    <property type="component" value="Chromosome"/>
</dbReference>
<evidence type="ECO:0000256" key="3">
    <source>
        <dbReference type="ARBA" id="ARBA00022692"/>
    </source>
</evidence>
<dbReference type="AlphaFoldDB" id="B8GMV8"/>
<evidence type="ECO:0000313" key="7">
    <source>
        <dbReference type="EMBL" id="ACL73773.1"/>
    </source>
</evidence>
<sequence precursor="true">MTTMSLLDVILLFSVMSLLALVPSASVALVVTRSSTAGFPHGAAVAAGIVLGDLVFVCLAVLGLAVMAEAMGGFFVVVKYLAGAYLIWFGLSLLRAKRPTLAGTRDRSTSSLTVSFFSGLILTLGDIKAIFFYASLFPAFVDLSSISATDLASIVVITLLAVGGVKVGYAYAGVRVASLAGGRGAGRGAKVAAGGLMIGVGAYLVAKA</sequence>
<dbReference type="GO" id="GO:0015171">
    <property type="term" value="F:amino acid transmembrane transporter activity"/>
    <property type="evidence" value="ECO:0007669"/>
    <property type="project" value="TreeGrafter"/>
</dbReference>
<dbReference type="HOGENOM" id="CLU_079569_2_2_6"/>
<feature type="transmembrane region" description="Helical" evidence="6">
    <location>
        <begin position="6"/>
        <end position="31"/>
    </location>
</feature>
<protein>
    <submittedName>
        <fullName evidence="7">Putative threonine efflux protein</fullName>
    </submittedName>
</protein>
<feature type="transmembrane region" description="Helical" evidence="6">
    <location>
        <begin position="114"/>
        <end position="134"/>
    </location>
</feature>
<feature type="transmembrane region" description="Helical" evidence="6">
    <location>
        <begin position="154"/>
        <end position="177"/>
    </location>
</feature>
<evidence type="ECO:0000256" key="6">
    <source>
        <dbReference type="SAM" id="Phobius"/>
    </source>
</evidence>
<dbReference type="eggNOG" id="COG1280">
    <property type="taxonomic scope" value="Bacteria"/>
</dbReference>
<dbReference type="OrthoDB" id="581870at2"/>
<dbReference type="PANTHER" id="PTHR30086">
    <property type="entry name" value="ARGININE EXPORTER PROTEIN ARGO"/>
    <property type="match status" value="1"/>
</dbReference>
<evidence type="ECO:0000256" key="1">
    <source>
        <dbReference type="ARBA" id="ARBA00004651"/>
    </source>
</evidence>
<keyword evidence="2" id="KW-1003">Cell membrane</keyword>
<dbReference type="KEGG" id="tgr:Tgr7_2698"/>
<keyword evidence="3 6" id="KW-0812">Transmembrane</keyword>
<name>B8GMV8_THISH</name>
<comment type="subcellular location">
    <subcellularLocation>
        <location evidence="1">Cell membrane</location>
        <topology evidence="1">Multi-pass membrane protein</topology>
    </subcellularLocation>
</comment>
<feature type="transmembrane region" description="Helical" evidence="6">
    <location>
        <begin position="43"/>
        <end position="68"/>
    </location>
</feature>
<dbReference type="InterPro" id="IPR001123">
    <property type="entry name" value="LeuE-type"/>
</dbReference>
<gene>
    <name evidence="7" type="ordered locus">Tgr7_2698</name>
</gene>
<evidence type="ECO:0000256" key="5">
    <source>
        <dbReference type="ARBA" id="ARBA00023136"/>
    </source>
</evidence>
<dbReference type="STRING" id="396588.Tgr7_2698"/>
<keyword evidence="4 6" id="KW-1133">Transmembrane helix</keyword>
<feature type="transmembrane region" description="Helical" evidence="6">
    <location>
        <begin position="189"/>
        <end position="206"/>
    </location>
</feature>
<evidence type="ECO:0000256" key="4">
    <source>
        <dbReference type="ARBA" id="ARBA00022989"/>
    </source>
</evidence>
<dbReference type="PANTHER" id="PTHR30086:SF20">
    <property type="entry name" value="ARGININE EXPORTER PROTEIN ARGO-RELATED"/>
    <property type="match status" value="1"/>
</dbReference>
<dbReference type="GO" id="GO:0005886">
    <property type="term" value="C:plasma membrane"/>
    <property type="evidence" value="ECO:0007669"/>
    <property type="project" value="UniProtKB-SubCell"/>
</dbReference>
<accession>B8GMV8</accession>
<evidence type="ECO:0000256" key="2">
    <source>
        <dbReference type="ARBA" id="ARBA00022475"/>
    </source>
</evidence>
<dbReference type="Pfam" id="PF01810">
    <property type="entry name" value="LysE"/>
    <property type="match status" value="1"/>
</dbReference>
<keyword evidence="8" id="KW-1185">Reference proteome</keyword>
<dbReference type="EMBL" id="CP001339">
    <property type="protein sequence ID" value="ACL73773.1"/>
    <property type="molecule type" value="Genomic_DNA"/>
</dbReference>
<evidence type="ECO:0000313" key="8">
    <source>
        <dbReference type="Proteomes" id="UP000002383"/>
    </source>
</evidence>
<feature type="transmembrane region" description="Helical" evidence="6">
    <location>
        <begin position="74"/>
        <end position="94"/>
    </location>
</feature>
<keyword evidence="5 6" id="KW-0472">Membrane</keyword>
<reference evidence="7 8" key="1">
    <citation type="journal article" date="2011" name="Stand. Genomic Sci.">
        <title>Complete genome sequence of 'Thioalkalivibrio sulfidophilus' HL-EbGr7.</title>
        <authorList>
            <person name="Muyzer G."/>
            <person name="Sorokin D.Y."/>
            <person name="Mavromatis K."/>
            <person name="Lapidus A."/>
            <person name="Clum A."/>
            <person name="Ivanova N."/>
            <person name="Pati A."/>
            <person name="d'Haeseleer P."/>
            <person name="Woyke T."/>
            <person name="Kyrpides N.C."/>
        </authorList>
    </citation>
    <scope>NUCLEOTIDE SEQUENCE [LARGE SCALE GENOMIC DNA]</scope>
    <source>
        <strain evidence="7 8">HL-EbGR7</strain>
    </source>
</reference>